<dbReference type="AlphaFoldDB" id="A0A9Q2XKY8"/>
<proteinExistence type="predicted"/>
<feature type="region of interest" description="Disordered" evidence="1">
    <location>
        <begin position="150"/>
        <end position="203"/>
    </location>
</feature>
<dbReference type="Proteomes" id="UP001106592">
    <property type="component" value="Unassembled WGS sequence"/>
</dbReference>
<accession>A0A9Q2XKY8</accession>
<dbReference type="NCBIfam" id="TIGR02684">
    <property type="entry name" value="dnstrm_HI1420"/>
    <property type="match status" value="1"/>
</dbReference>
<gene>
    <name evidence="2" type="ORF">KUO17_18300</name>
</gene>
<protein>
    <submittedName>
        <fullName evidence="2">Addiction module antidote protein</fullName>
    </submittedName>
</protein>
<evidence type="ECO:0000313" key="2">
    <source>
        <dbReference type="EMBL" id="MBV6288952.1"/>
    </source>
</evidence>
<keyword evidence="3" id="KW-1185">Reference proteome</keyword>
<dbReference type="PANTHER" id="PTHR40275">
    <property type="entry name" value="SSL7038 PROTEIN"/>
    <property type="match status" value="1"/>
</dbReference>
<dbReference type="Pfam" id="PF21716">
    <property type="entry name" value="dnstrm_HI1420"/>
    <property type="match status" value="1"/>
</dbReference>
<name>A0A9Q2XKY8_9PSED</name>
<comment type="caution">
    <text evidence="2">The sequence shown here is derived from an EMBL/GenBank/DDBJ whole genome shotgun (WGS) entry which is preliminary data.</text>
</comment>
<sequence>MSNQNKPEDMPILNLNLGNTSRFEASRFLDTPETISAFLAEAMKEHDPEVMMQAIAEVAKAQGVNRLAQNAGVNRESLYKALKGGTHVRYDTVMRLMLAVGVELTVKPSQAPRPDDLVDAEAYEHLCRSANLRTRKGLVKLRSGLRPAAAKAAAKPVAKPAAKPAAKAPAKPAVKPAAKPAARPAAKAPVKPAVKPSDVRTSA</sequence>
<organism evidence="2 3">
    <name type="scientific">Pseudomonas aegrilactucae</name>
    <dbReference type="NCBI Taxonomy" id="2854028"/>
    <lineage>
        <taxon>Bacteria</taxon>
        <taxon>Pseudomonadati</taxon>
        <taxon>Pseudomonadota</taxon>
        <taxon>Gammaproteobacteria</taxon>
        <taxon>Pseudomonadales</taxon>
        <taxon>Pseudomonadaceae</taxon>
        <taxon>Pseudomonas</taxon>
    </lineage>
</organism>
<dbReference type="PANTHER" id="PTHR40275:SF1">
    <property type="entry name" value="SSL7038 PROTEIN"/>
    <property type="match status" value="1"/>
</dbReference>
<reference evidence="2" key="2">
    <citation type="journal article" date="2023" name="Plant Pathol.">
        <title>Dismantling and reorganizing Pseudomonas marginalis sensu#lato.</title>
        <authorList>
            <person name="Sawada H."/>
            <person name="Fujikawa T."/>
            <person name="Satou M."/>
        </authorList>
    </citation>
    <scope>NUCLEOTIDE SEQUENCE</scope>
    <source>
        <strain evidence="2">MAFF 301350</strain>
    </source>
</reference>
<feature type="compositionally biased region" description="Low complexity" evidence="1">
    <location>
        <begin position="150"/>
        <end position="196"/>
    </location>
</feature>
<reference evidence="2" key="1">
    <citation type="journal article" date="2022" name="Int. J. Syst. Evol. Microbiol.">
        <title>Pseudomonas aegrilactucae sp. nov. and Pseudomonas morbosilactucae sp. nov., pathogens causing bacterial rot of lettuce in Japan.</title>
        <authorList>
            <person name="Sawada H."/>
            <person name="Fujikawa T."/>
            <person name="Satou M."/>
        </authorList>
    </citation>
    <scope>NUCLEOTIDE SEQUENCE</scope>
    <source>
        <strain evidence="2">MAFF 301350</strain>
    </source>
</reference>
<evidence type="ECO:0000256" key="1">
    <source>
        <dbReference type="SAM" id="MobiDB-lite"/>
    </source>
</evidence>
<dbReference type="EMBL" id="JAHTBI010000066">
    <property type="protein sequence ID" value="MBV6288952.1"/>
    <property type="molecule type" value="Genomic_DNA"/>
</dbReference>
<evidence type="ECO:0000313" key="3">
    <source>
        <dbReference type="Proteomes" id="UP001106592"/>
    </source>
</evidence>
<dbReference type="InterPro" id="IPR014057">
    <property type="entry name" value="HI1420"/>
</dbReference>